<feature type="binding site" description="axial binding residue" evidence="6">
    <location>
        <position position="331"/>
    </location>
    <ligand>
        <name>heme</name>
        <dbReference type="ChEBI" id="CHEBI:30413"/>
    </ligand>
    <ligandPart>
        <name>Fe</name>
        <dbReference type="ChEBI" id="CHEBI:18248"/>
    </ligandPart>
</feature>
<accession>A0AAE1C3M8</accession>
<evidence type="ECO:0000256" key="1">
    <source>
        <dbReference type="ARBA" id="ARBA00001971"/>
    </source>
</evidence>
<comment type="cofactor">
    <cofactor evidence="1 6">
        <name>heme</name>
        <dbReference type="ChEBI" id="CHEBI:30413"/>
    </cofactor>
</comment>
<dbReference type="Gene3D" id="1.10.630.10">
    <property type="entry name" value="Cytochrome P450"/>
    <property type="match status" value="1"/>
</dbReference>
<dbReference type="EMBL" id="JAUTXT010000009">
    <property type="protein sequence ID" value="KAK3676715.1"/>
    <property type="molecule type" value="Genomic_DNA"/>
</dbReference>
<evidence type="ECO:0000313" key="8">
    <source>
        <dbReference type="EMBL" id="KAK3676715.1"/>
    </source>
</evidence>
<protein>
    <recommendedName>
        <fullName evidence="10">Cytochrome P450</fullName>
    </recommendedName>
</protein>
<name>A0AAE1C3M8_9PEZI</name>
<dbReference type="PRINTS" id="PR00463">
    <property type="entry name" value="EP450I"/>
</dbReference>
<dbReference type="GO" id="GO:0004497">
    <property type="term" value="F:monooxygenase activity"/>
    <property type="evidence" value="ECO:0007669"/>
    <property type="project" value="UniProtKB-KW"/>
</dbReference>
<dbReference type="InterPro" id="IPR050121">
    <property type="entry name" value="Cytochrome_P450_monoxygenase"/>
</dbReference>
<dbReference type="InterPro" id="IPR001128">
    <property type="entry name" value="Cyt_P450"/>
</dbReference>
<dbReference type="GO" id="GO:0020037">
    <property type="term" value="F:heme binding"/>
    <property type="evidence" value="ECO:0007669"/>
    <property type="project" value="InterPro"/>
</dbReference>
<keyword evidence="5 6" id="KW-0408">Iron</keyword>
<dbReference type="Pfam" id="PF00067">
    <property type="entry name" value="p450"/>
    <property type="match status" value="1"/>
</dbReference>
<dbReference type="PRINTS" id="PR00385">
    <property type="entry name" value="P450"/>
</dbReference>
<keyword evidence="4 7" id="KW-0560">Oxidoreductase</keyword>
<keyword evidence="9" id="KW-1185">Reference proteome</keyword>
<comment type="similarity">
    <text evidence="2 7">Belongs to the cytochrome P450 family.</text>
</comment>
<sequence length="364" mass="41245">MKAPAYDFMSVEPAGIFSLRDKSAHSRRRGLLSHAFSQQSLDNCLPLINDKIDLLLATIARNRDKPFDTLLRFRLLALDIVGELFLGQSFDGLKEDKPPQFLHDGDLHFIQSGLQGNLPWLHNFLSILPIQSVQSFLGSSERVAQFGNTAYKDYIKKYGRDSKRRDLLTKILASGSSMAMTDRETYVEIGNLVFAGSDTTSTTLTYMFWELARHPEWQTKIQEELRRSDEKQSLDYNRPLPVLEAVINEALRLHPAAPSSLLRVVPMGGSDIAGYTLPPGTTVSMQCYTTQRNSTAFPDPDTFNPQRWLNSDMSADAKLLFMPFSRGTRACLGRNLAMMELKGFRRRCWLDIAFLPLLTRMKRA</sequence>
<dbReference type="PROSITE" id="PS00086">
    <property type="entry name" value="CYTOCHROME_P450"/>
    <property type="match status" value="1"/>
</dbReference>
<evidence type="ECO:0000256" key="5">
    <source>
        <dbReference type="ARBA" id="ARBA00023004"/>
    </source>
</evidence>
<organism evidence="8 9">
    <name type="scientific">Recurvomyces mirabilis</name>
    <dbReference type="NCBI Taxonomy" id="574656"/>
    <lineage>
        <taxon>Eukaryota</taxon>
        <taxon>Fungi</taxon>
        <taxon>Dikarya</taxon>
        <taxon>Ascomycota</taxon>
        <taxon>Pezizomycotina</taxon>
        <taxon>Dothideomycetes</taxon>
        <taxon>Dothideomycetidae</taxon>
        <taxon>Mycosphaerellales</taxon>
        <taxon>Teratosphaeriaceae</taxon>
        <taxon>Recurvomyces</taxon>
    </lineage>
</organism>
<dbReference type="InterPro" id="IPR002401">
    <property type="entry name" value="Cyt_P450_E_grp-I"/>
</dbReference>
<dbReference type="PANTHER" id="PTHR24305:SF96">
    <property type="entry name" value="CYTOCHROME P450 MONOOXYGENASE STCB-RELATED"/>
    <property type="match status" value="1"/>
</dbReference>
<dbReference type="GO" id="GO:0016705">
    <property type="term" value="F:oxidoreductase activity, acting on paired donors, with incorporation or reduction of molecular oxygen"/>
    <property type="evidence" value="ECO:0007669"/>
    <property type="project" value="InterPro"/>
</dbReference>
<dbReference type="AlphaFoldDB" id="A0AAE1C3M8"/>
<evidence type="ECO:0000256" key="2">
    <source>
        <dbReference type="ARBA" id="ARBA00010617"/>
    </source>
</evidence>
<evidence type="ECO:0000256" key="7">
    <source>
        <dbReference type="RuleBase" id="RU000461"/>
    </source>
</evidence>
<dbReference type="InterPro" id="IPR036396">
    <property type="entry name" value="Cyt_P450_sf"/>
</dbReference>
<reference evidence="8" key="1">
    <citation type="submission" date="2023-07" db="EMBL/GenBank/DDBJ databases">
        <title>Black Yeasts Isolated from many extreme environments.</title>
        <authorList>
            <person name="Coleine C."/>
            <person name="Stajich J.E."/>
            <person name="Selbmann L."/>
        </authorList>
    </citation>
    <scope>NUCLEOTIDE SEQUENCE</scope>
    <source>
        <strain evidence="8">CCFEE 5485</strain>
    </source>
</reference>
<evidence type="ECO:0000313" key="9">
    <source>
        <dbReference type="Proteomes" id="UP001274830"/>
    </source>
</evidence>
<keyword evidence="6 7" id="KW-0349">Heme</keyword>
<keyword evidence="7" id="KW-0503">Monooxygenase</keyword>
<evidence type="ECO:0000256" key="6">
    <source>
        <dbReference type="PIRSR" id="PIRSR602401-1"/>
    </source>
</evidence>
<keyword evidence="3 6" id="KW-0479">Metal-binding</keyword>
<dbReference type="SUPFAM" id="SSF48264">
    <property type="entry name" value="Cytochrome P450"/>
    <property type="match status" value="1"/>
</dbReference>
<dbReference type="GO" id="GO:0005506">
    <property type="term" value="F:iron ion binding"/>
    <property type="evidence" value="ECO:0007669"/>
    <property type="project" value="InterPro"/>
</dbReference>
<dbReference type="InterPro" id="IPR017972">
    <property type="entry name" value="Cyt_P450_CS"/>
</dbReference>
<comment type="caution">
    <text evidence="8">The sequence shown here is derived from an EMBL/GenBank/DDBJ whole genome shotgun (WGS) entry which is preliminary data.</text>
</comment>
<evidence type="ECO:0008006" key="10">
    <source>
        <dbReference type="Google" id="ProtNLM"/>
    </source>
</evidence>
<gene>
    <name evidence="8" type="ORF">LTR78_003491</name>
</gene>
<dbReference type="PANTHER" id="PTHR24305">
    <property type="entry name" value="CYTOCHROME P450"/>
    <property type="match status" value="1"/>
</dbReference>
<dbReference type="Proteomes" id="UP001274830">
    <property type="component" value="Unassembled WGS sequence"/>
</dbReference>
<evidence type="ECO:0000256" key="3">
    <source>
        <dbReference type="ARBA" id="ARBA00022723"/>
    </source>
</evidence>
<proteinExistence type="inferred from homology"/>
<evidence type="ECO:0000256" key="4">
    <source>
        <dbReference type="ARBA" id="ARBA00023002"/>
    </source>
</evidence>